<accession>A0A383VQ49</accession>
<dbReference type="InterPro" id="IPR004434">
    <property type="entry name" value="Isocitrate_DH_NAD"/>
</dbReference>
<dbReference type="PANTHER" id="PTHR11835">
    <property type="entry name" value="DECARBOXYLATING DEHYDROGENASES-ISOCITRATE, ISOPROPYLMALATE, TARTRATE"/>
    <property type="match status" value="1"/>
</dbReference>
<dbReference type="GO" id="GO:0006102">
    <property type="term" value="P:isocitrate metabolic process"/>
    <property type="evidence" value="ECO:0007669"/>
    <property type="project" value="TreeGrafter"/>
</dbReference>
<sequence>MQQEQGMRRGLMTYMQTPGASREHRVTLIPGDGIGPEVTNSVVQVVDQLKAPIRWDRFDGLSGAMPDGMPRLEVPAEVLDSIRKNKVPAEVLDSIRKNKVCLKGTLFTPLSKKNTSTQSLNVQMRKDLELTVNLVHGFTLPGIPVRHEDLDIVVIRENLEGEYSGLEHEVVDGVVESLKVITEERSLRTAEYAFEFAFLNNRRRVTAVHKANIMKKGDGMFLKACKEVASRYPNIEYTEMIVDNTCMQLVSRPHQFDVMVTPNLYGNLVANIVAGLCGGNGIVPGGNIGTDVAVFEQGARHVSKKIAGQGIANPTALLLATSMMLRHLQLHSFSDRLEAAVMETFLSGDKSVLTPDVGGSGNTQTFTDAICEKL</sequence>
<dbReference type="EMBL" id="FNXT01000806">
    <property type="protein sequence ID" value="SZX67637.1"/>
    <property type="molecule type" value="Genomic_DNA"/>
</dbReference>
<keyword evidence="3" id="KW-0809">Transit peptide</keyword>
<name>A0A383VQ49_TETOB</name>
<evidence type="ECO:0000256" key="2">
    <source>
        <dbReference type="ARBA" id="ARBA00022532"/>
    </source>
</evidence>
<dbReference type="Gene3D" id="3.40.718.10">
    <property type="entry name" value="Isopropylmalate Dehydrogenase"/>
    <property type="match status" value="1"/>
</dbReference>
<dbReference type="NCBIfam" id="TIGR00175">
    <property type="entry name" value="mito_nad_idh"/>
    <property type="match status" value="1"/>
</dbReference>
<evidence type="ECO:0000256" key="3">
    <source>
        <dbReference type="ARBA" id="ARBA00022946"/>
    </source>
</evidence>
<comment type="similarity">
    <text evidence="1">Belongs to the isocitrate and isopropylmalate dehydrogenases family.</text>
</comment>
<protein>
    <recommendedName>
        <fullName evidence="4">Isopropylmalate dehydrogenase-like domain-containing protein</fullName>
    </recommendedName>
</protein>
<dbReference type="SMART" id="SM01329">
    <property type="entry name" value="Iso_dh"/>
    <property type="match status" value="1"/>
</dbReference>
<dbReference type="AlphaFoldDB" id="A0A383VQ49"/>
<proteinExistence type="inferred from homology"/>
<keyword evidence="6" id="KW-1185">Reference proteome</keyword>
<dbReference type="PANTHER" id="PTHR11835:SF42">
    <property type="entry name" value="ISOCITRATE DEHYDROGENASE [NAD] SUBUNIT BETA, MITOCHONDRIAL"/>
    <property type="match status" value="1"/>
</dbReference>
<dbReference type="GO" id="GO:0006099">
    <property type="term" value="P:tricarboxylic acid cycle"/>
    <property type="evidence" value="ECO:0007669"/>
    <property type="project" value="UniProtKB-KW"/>
</dbReference>
<dbReference type="Pfam" id="PF00180">
    <property type="entry name" value="Iso_dh"/>
    <property type="match status" value="1"/>
</dbReference>
<organism evidence="5 6">
    <name type="scientific">Tetradesmus obliquus</name>
    <name type="common">Green alga</name>
    <name type="synonym">Acutodesmus obliquus</name>
    <dbReference type="NCBI Taxonomy" id="3088"/>
    <lineage>
        <taxon>Eukaryota</taxon>
        <taxon>Viridiplantae</taxon>
        <taxon>Chlorophyta</taxon>
        <taxon>core chlorophytes</taxon>
        <taxon>Chlorophyceae</taxon>
        <taxon>CS clade</taxon>
        <taxon>Sphaeropleales</taxon>
        <taxon>Scenedesmaceae</taxon>
        <taxon>Tetradesmus</taxon>
    </lineage>
</organism>
<dbReference type="InterPro" id="IPR024084">
    <property type="entry name" value="IsoPropMal-DH-like_dom"/>
</dbReference>
<keyword evidence="2" id="KW-0816">Tricarboxylic acid cycle</keyword>
<evidence type="ECO:0000259" key="4">
    <source>
        <dbReference type="SMART" id="SM01329"/>
    </source>
</evidence>
<dbReference type="SUPFAM" id="SSF53659">
    <property type="entry name" value="Isocitrate/Isopropylmalate dehydrogenase-like"/>
    <property type="match status" value="1"/>
</dbReference>
<dbReference type="Proteomes" id="UP000256970">
    <property type="component" value="Unassembled WGS sequence"/>
</dbReference>
<evidence type="ECO:0000256" key="1">
    <source>
        <dbReference type="ARBA" id="ARBA00007769"/>
    </source>
</evidence>
<dbReference type="GO" id="GO:0005739">
    <property type="term" value="C:mitochondrion"/>
    <property type="evidence" value="ECO:0007669"/>
    <property type="project" value="TreeGrafter"/>
</dbReference>
<evidence type="ECO:0000313" key="5">
    <source>
        <dbReference type="EMBL" id="SZX67637.1"/>
    </source>
</evidence>
<feature type="domain" description="Isopropylmalate dehydrogenase-like" evidence="4">
    <location>
        <begin position="25"/>
        <end position="370"/>
    </location>
</feature>
<evidence type="ECO:0000313" key="6">
    <source>
        <dbReference type="Proteomes" id="UP000256970"/>
    </source>
</evidence>
<reference evidence="5 6" key="1">
    <citation type="submission" date="2016-10" db="EMBL/GenBank/DDBJ databases">
        <authorList>
            <person name="Cai Z."/>
        </authorList>
    </citation>
    <scope>NUCLEOTIDE SEQUENCE [LARGE SCALE GENOMIC DNA]</scope>
</reference>
<gene>
    <name evidence="5" type="ORF">BQ4739_LOCUS8012</name>
</gene>
<dbReference type="GO" id="GO:0004449">
    <property type="term" value="F:isocitrate dehydrogenase (NAD+) activity"/>
    <property type="evidence" value="ECO:0007669"/>
    <property type="project" value="TreeGrafter"/>
</dbReference>